<dbReference type="GeneID" id="42306443"/>
<feature type="compositionally biased region" description="Polar residues" evidence="1">
    <location>
        <begin position="30"/>
        <end position="46"/>
    </location>
</feature>
<feature type="region of interest" description="Disordered" evidence="1">
    <location>
        <begin position="30"/>
        <end position="74"/>
    </location>
</feature>
<evidence type="ECO:0000313" key="2">
    <source>
        <dbReference type="EMBL" id="KON96551.1"/>
    </source>
</evidence>
<dbReference type="Proteomes" id="UP000037269">
    <property type="component" value="Unassembled WGS sequence"/>
</dbReference>
<dbReference type="SUPFAM" id="SSF110296">
    <property type="entry name" value="Oligoxyloglucan reducing end-specific cellobiohydrolase"/>
    <property type="match status" value="2"/>
</dbReference>
<dbReference type="Proteomes" id="UP000182836">
    <property type="component" value="Unassembled WGS sequence"/>
</dbReference>
<dbReference type="PANTHER" id="PTHR47199:SF2">
    <property type="entry name" value="PHOTOSYSTEM II STABILITY_ASSEMBLY FACTOR HCF136, CHLOROPLASTIC"/>
    <property type="match status" value="1"/>
</dbReference>
<dbReference type="OrthoDB" id="2661955at2"/>
<dbReference type="PROSITE" id="PS51257">
    <property type="entry name" value="PROKAR_LIPOPROTEIN"/>
    <property type="match status" value="1"/>
</dbReference>
<reference evidence="3 5" key="2">
    <citation type="submission" date="2016-10" db="EMBL/GenBank/DDBJ databases">
        <authorList>
            <person name="de Groot N.N."/>
        </authorList>
    </citation>
    <scope>NUCLEOTIDE SEQUENCE [LARGE SCALE GENOMIC DNA]</scope>
    <source>
        <strain evidence="3 5">DSM 2895</strain>
    </source>
</reference>
<name>A0A0D1Y3C5_ANEMI</name>
<dbReference type="InterPro" id="IPR015943">
    <property type="entry name" value="WD40/YVTN_repeat-like_dom_sf"/>
</dbReference>
<gene>
    <name evidence="2" type="ORF">AF333_14790</name>
    <name evidence="3" type="ORF">SAMN04487909_13821</name>
</gene>
<dbReference type="EMBL" id="LGUG01000004">
    <property type="protein sequence ID" value="KON96551.1"/>
    <property type="molecule type" value="Genomic_DNA"/>
</dbReference>
<evidence type="ECO:0008006" key="6">
    <source>
        <dbReference type="Google" id="ProtNLM"/>
    </source>
</evidence>
<evidence type="ECO:0000256" key="1">
    <source>
        <dbReference type="SAM" id="MobiDB-lite"/>
    </source>
</evidence>
<evidence type="ECO:0000313" key="3">
    <source>
        <dbReference type="EMBL" id="SDK08475.1"/>
    </source>
</evidence>
<organism evidence="2 4">
    <name type="scientific">Aneurinibacillus migulanus</name>
    <name type="common">Bacillus migulanus</name>
    <dbReference type="NCBI Taxonomy" id="47500"/>
    <lineage>
        <taxon>Bacteria</taxon>
        <taxon>Bacillati</taxon>
        <taxon>Bacillota</taxon>
        <taxon>Bacilli</taxon>
        <taxon>Bacillales</taxon>
        <taxon>Paenibacillaceae</taxon>
        <taxon>Aneurinibacillus group</taxon>
        <taxon>Aneurinibacillus</taxon>
    </lineage>
</organism>
<dbReference type="AlphaFoldDB" id="A0A0D1Y3C5"/>
<dbReference type="PANTHER" id="PTHR47199">
    <property type="entry name" value="PHOTOSYSTEM II STABILITY/ASSEMBLY FACTOR HCF136, CHLOROPLASTIC"/>
    <property type="match status" value="1"/>
</dbReference>
<proteinExistence type="predicted"/>
<accession>A0A0D1Y3C5</accession>
<protein>
    <recommendedName>
        <fullName evidence="6">Photosynthesis system II assembly factor Ycf48/Hcf136-like domain-containing protein</fullName>
    </recommendedName>
</protein>
<dbReference type="RefSeq" id="WP_043064234.1">
    <property type="nucleotide sequence ID" value="NZ_BJOA01000157.1"/>
</dbReference>
<dbReference type="Gene3D" id="2.130.10.10">
    <property type="entry name" value="YVTN repeat-like/Quinoprotein amine dehydrogenase"/>
    <property type="match status" value="2"/>
</dbReference>
<evidence type="ECO:0000313" key="4">
    <source>
        <dbReference type="Proteomes" id="UP000037269"/>
    </source>
</evidence>
<keyword evidence="4" id="KW-1185">Reference proteome</keyword>
<sequence length="411" mass="44526">MTRLLKGKLPILLVLFLILLAGCQQNMESTNQADKDSSLVNNSSTASDHRTEETTSNQTVKSTEESDRKSKLTAKTLTDVQMGKVTAVRSADSQSGWIGGEGWIAKTENGGESWNVQYQGTGTINQLFALNGEDVWATLGQGSKLLGSTNGGRNWTVAGKVPNDGFLHFVSKEEGFSANERTTDGGKTWTPLPIPKYTVGDAYFHDREHGWAVTQGKDEIEVKRTIDGGKTWRIVMSRKTVEPLSNALIRSAGTDDAWIECIGGSGMTQTSYSLFHTSNGGQSWQTVLANSTAGGGPAPGFQMDYTAGPKNAGSQPGPLYVVNRKVTFMGGQCMACDKPNTIGWTKDGGKTWVNGNQSFDGYGEELVAFADADHGWLICTDNTKPSEMYTTSDGGKHWRKTYTFERPKQAS</sequence>
<reference evidence="2 4" key="1">
    <citation type="submission" date="2015-07" db="EMBL/GenBank/DDBJ databases">
        <title>Fjat-14205 dsm 2895.</title>
        <authorList>
            <person name="Liu B."/>
            <person name="Wang J."/>
            <person name="Zhu Y."/>
            <person name="Liu G."/>
            <person name="Chen Q."/>
            <person name="Chen Z."/>
            <person name="Lan J."/>
            <person name="Che J."/>
            <person name="Ge C."/>
            <person name="Shi H."/>
            <person name="Pan Z."/>
            <person name="Liu X."/>
        </authorList>
    </citation>
    <scope>NUCLEOTIDE SEQUENCE [LARGE SCALE GENOMIC DNA]</scope>
    <source>
        <strain evidence="2 4">DSM 2895</strain>
    </source>
</reference>
<dbReference type="EMBL" id="FNED01000038">
    <property type="protein sequence ID" value="SDK08475.1"/>
    <property type="molecule type" value="Genomic_DNA"/>
</dbReference>
<dbReference type="STRING" id="47500.AF333_14790"/>
<dbReference type="PATRIC" id="fig|47500.8.peg.1773"/>
<evidence type="ECO:0000313" key="5">
    <source>
        <dbReference type="Proteomes" id="UP000182836"/>
    </source>
</evidence>